<feature type="transmembrane region" description="Helical" evidence="1">
    <location>
        <begin position="101"/>
        <end position="123"/>
    </location>
</feature>
<dbReference type="Proteomes" id="UP000185491">
    <property type="component" value="Chromosome"/>
</dbReference>
<accession>A0A1L7D2B2</accession>
<feature type="transmembrane region" description="Helical" evidence="1">
    <location>
        <begin position="143"/>
        <end position="160"/>
    </location>
</feature>
<dbReference type="RefSeq" id="WP_075733592.1">
    <property type="nucleotide sequence ID" value="NZ_CP009249.1"/>
</dbReference>
<evidence type="ECO:0000313" key="3">
    <source>
        <dbReference type="Proteomes" id="UP000185491"/>
    </source>
</evidence>
<proteinExistence type="predicted"/>
<dbReference type="STRING" id="161895.CPHO_04570"/>
<reference evidence="2 3" key="1">
    <citation type="submission" date="2014-08" db="EMBL/GenBank/DDBJ databases">
        <title>Complete genome sequence of Corynebacterium phocae M408/89/1(T)(=DSM 44612(T)), isolated from the common seal (Phoca vitulina).</title>
        <authorList>
            <person name="Ruckert C."/>
            <person name="Albersmeier A."/>
            <person name="Winkler A."/>
            <person name="Kalinowski J."/>
        </authorList>
    </citation>
    <scope>NUCLEOTIDE SEQUENCE [LARGE SCALE GENOMIC DNA]</scope>
    <source>
        <strain evidence="2 3">M408/89/1</strain>
    </source>
</reference>
<evidence type="ECO:0000313" key="2">
    <source>
        <dbReference type="EMBL" id="APT92285.1"/>
    </source>
</evidence>
<keyword evidence="1" id="KW-0812">Transmembrane</keyword>
<gene>
    <name evidence="2" type="ORF">CPHO_04570</name>
</gene>
<evidence type="ECO:0000256" key="1">
    <source>
        <dbReference type="SAM" id="Phobius"/>
    </source>
</evidence>
<feature type="transmembrane region" description="Helical" evidence="1">
    <location>
        <begin position="75"/>
        <end position="94"/>
    </location>
</feature>
<organism evidence="2 3">
    <name type="scientific">Corynebacterium phocae</name>
    <dbReference type="NCBI Taxonomy" id="161895"/>
    <lineage>
        <taxon>Bacteria</taxon>
        <taxon>Bacillati</taxon>
        <taxon>Actinomycetota</taxon>
        <taxon>Actinomycetes</taxon>
        <taxon>Mycobacteriales</taxon>
        <taxon>Corynebacteriaceae</taxon>
        <taxon>Corynebacterium</taxon>
    </lineage>
</organism>
<keyword evidence="1" id="KW-0472">Membrane</keyword>
<feature type="transmembrane region" description="Helical" evidence="1">
    <location>
        <begin position="52"/>
        <end position="69"/>
    </location>
</feature>
<feature type="transmembrane region" description="Helical" evidence="1">
    <location>
        <begin position="12"/>
        <end position="32"/>
    </location>
</feature>
<dbReference type="EMBL" id="CP009249">
    <property type="protein sequence ID" value="APT92285.1"/>
    <property type="molecule type" value="Genomic_DNA"/>
</dbReference>
<dbReference type="AlphaFoldDB" id="A0A1L7D2B2"/>
<keyword evidence="3" id="KW-1185">Reference proteome</keyword>
<protein>
    <submittedName>
        <fullName evidence="2">Uncharacterized protein</fullName>
    </submittedName>
</protein>
<keyword evidence="1" id="KW-1133">Transmembrane helix</keyword>
<name>A0A1L7D2B2_9CORY</name>
<sequence>MSYSPTLDIAGAFTVAALVPCLALVACGALIARRESLATTPDGCPAVTLRRVFGGSVALGAALGLFSLAPASFAFVIIFGSGVFGVTAAGWAWNAYRPVSAAFVSVAGLMLGVSLTVTLLVIASEVIQHTGATALTGVLVAQWLAFAVPGLAMALFAGGLKKAAAPKKGRS</sequence>
<dbReference type="KEGG" id="cpho:CPHO_04570"/>